<evidence type="ECO:0000313" key="6">
    <source>
        <dbReference type="EMBL" id="NGQ92105.1"/>
    </source>
</evidence>
<organism evidence="6 7">
    <name type="scientific">Paragemmobacter kunshanensis</name>
    <dbReference type="NCBI Taxonomy" id="2583234"/>
    <lineage>
        <taxon>Bacteria</taxon>
        <taxon>Pseudomonadati</taxon>
        <taxon>Pseudomonadota</taxon>
        <taxon>Alphaproteobacteria</taxon>
        <taxon>Rhodobacterales</taxon>
        <taxon>Paracoccaceae</taxon>
        <taxon>Paragemmobacter</taxon>
    </lineage>
</organism>
<dbReference type="CDD" id="cd02696">
    <property type="entry name" value="MurNAc-LAA"/>
    <property type="match status" value="1"/>
</dbReference>
<keyword evidence="3" id="KW-0378">Hydrolase</keyword>
<dbReference type="InterPro" id="IPR050695">
    <property type="entry name" value="N-acetylmuramoyl_amidase_3"/>
</dbReference>
<gene>
    <name evidence="6" type="ORF">G5V65_14475</name>
</gene>
<comment type="caution">
    <text evidence="6">The sequence shown here is derived from an EMBL/GenBank/DDBJ whole genome shotgun (WGS) entry which is preliminary data.</text>
</comment>
<evidence type="ECO:0000313" key="7">
    <source>
        <dbReference type="Proteomes" id="UP000474758"/>
    </source>
</evidence>
<dbReference type="AlphaFoldDB" id="A0A6M1U6V7"/>
<dbReference type="GO" id="GO:0009253">
    <property type="term" value="P:peptidoglycan catabolic process"/>
    <property type="evidence" value="ECO:0007669"/>
    <property type="project" value="InterPro"/>
</dbReference>
<dbReference type="Pfam" id="PF01520">
    <property type="entry name" value="Amidase_3"/>
    <property type="match status" value="1"/>
</dbReference>
<protein>
    <recommendedName>
        <fullName evidence="2">N-acetylmuramoyl-L-alanine amidase</fullName>
        <ecNumber evidence="2">3.5.1.28</ecNumber>
    </recommendedName>
</protein>
<name>A0A6M1U6V7_9RHOB</name>
<sequence length="400" mass="43168">MRSVLVFLLCLLFGMTPVLAQDLSALARLDPAASSVSDQGETVRIDLALSQPVPWRVRLADNPPRLIMDFREVDWSGIAAMPRASARIGDLRAGTFRPGWSRLVIGLKAPLGILSAEMETGQGTRVQVRLGPATPSDFARQAGLPEPAEWSLPEPADLPPPVLRGAGPLIVVLDPGHGGIDPGAERDGHTEAALMLTFARELKEVLLRDGAFRVVMTREEDVFVPLETRISIARAAGGDVFLSLHADALAEGEAVGATIYTLSEEASDAAARALAERHDRDDLLSGIDLTNQDDLVATVLMDMARTETQPRIARLADTLQQAISGAGLKMHRRPIQQASFSVLKSPDIPSVLIEIGFLSSASDLDRLLDPEWRGRMAAALRDGLRRWADTEAALRAMDQP</sequence>
<dbReference type="Proteomes" id="UP000474758">
    <property type="component" value="Unassembled WGS sequence"/>
</dbReference>
<dbReference type="SUPFAM" id="SSF53187">
    <property type="entry name" value="Zn-dependent exopeptidases"/>
    <property type="match status" value="1"/>
</dbReference>
<dbReference type="Gene3D" id="3.40.630.40">
    <property type="entry name" value="Zn-dependent exopeptidases"/>
    <property type="match status" value="1"/>
</dbReference>
<dbReference type="PANTHER" id="PTHR30404">
    <property type="entry name" value="N-ACETYLMURAMOYL-L-ALANINE AMIDASE"/>
    <property type="match status" value="1"/>
</dbReference>
<dbReference type="InterPro" id="IPR002508">
    <property type="entry name" value="MurNAc-LAA_cat"/>
</dbReference>
<dbReference type="PANTHER" id="PTHR30404:SF0">
    <property type="entry name" value="N-ACETYLMURAMOYL-L-ALANINE AMIDASE AMIC"/>
    <property type="match status" value="1"/>
</dbReference>
<dbReference type="Gene3D" id="2.60.40.3500">
    <property type="match status" value="1"/>
</dbReference>
<feature type="signal peptide" evidence="4">
    <location>
        <begin position="1"/>
        <end position="20"/>
    </location>
</feature>
<evidence type="ECO:0000256" key="2">
    <source>
        <dbReference type="ARBA" id="ARBA00011901"/>
    </source>
</evidence>
<evidence type="ECO:0000256" key="1">
    <source>
        <dbReference type="ARBA" id="ARBA00001561"/>
    </source>
</evidence>
<dbReference type="GO" id="GO:0008745">
    <property type="term" value="F:N-acetylmuramoyl-L-alanine amidase activity"/>
    <property type="evidence" value="ECO:0007669"/>
    <property type="project" value="UniProtKB-EC"/>
</dbReference>
<reference evidence="6 7" key="1">
    <citation type="submission" date="2020-02" db="EMBL/GenBank/DDBJ databases">
        <title>Rhodobacter translucens sp. nov., a novel bacterium isolated from activated sludge.</title>
        <authorList>
            <person name="Liu J."/>
        </authorList>
    </citation>
    <scope>NUCLEOTIDE SEQUENCE [LARGE SCALE GENOMIC DNA]</scope>
    <source>
        <strain evidence="6 7">HX-7-19</strain>
    </source>
</reference>
<dbReference type="RefSeq" id="WP_165051391.1">
    <property type="nucleotide sequence ID" value="NZ_JAALFE010000014.1"/>
</dbReference>
<evidence type="ECO:0000259" key="5">
    <source>
        <dbReference type="SMART" id="SM00646"/>
    </source>
</evidence>
<comment type="catalytic activity">
    <reaction evidence="1">
        <text>Hydrolyzes the link between N-acetylmuramoyl residues and L-amino acid residues in certain cell-wall glycopeptides.</text>
        <dbReference type="EC" id="3.5.1.28"/>
    </reaction>
</comment>
<proteinExistence type="predicted"/>
<feature type="domain" description="MurNAc-LAA" evidence="5">
    <location>
        <begin position="230"/>
        <end position="385"/>
    </location>
</feature>
<keyword evidence="7" id="KW-1185">Reference proteome</keyword>
<dbReference type="EMBL" id="JAALFE010000014">
    <property type="protein sequence ID" value="NGQ92105.1"/>
    <property type="molecule type" value="Genomic_DNA"/>
</dbReference>
<feature type="chain" id="PRO_5026875792" description="N-acetylmuramoyl-L-alanine amidase" evidence="4">
    <location>
        <begin position="21"/>
        <end position="400"/>
    </location>
</feature>
<evidence type="ECO:0000256" key="4">
    <source>
        <dbReference type="SAM" id="SignalP"/>
    </source>
</evidence>
<keyword evidence="4" id="KW-0732">Signal</keyword>
<evidence type="ECO:0000256" key="3">
    <source>
        <dbReference type="ARBA" id="ARBA00022801"/>
    </source>
</evidence>
<dbReference type="EC" id="3.5.1.28" evidence="2"/>
<dbReference type="SMART" id="SM00646">
    <property type="entry name" value="Ami_3"/>
    <property type="match status" value="1"/>
</dbReference>
<accession>A0A6M1U6V7</accession>
<dbReference type="GO" id="GO:0030288">
    <property type="term" value="C:outer membrane-bounded periplasmic space"/>
    <property type="evidence" value="ECO:0007669"/>
    <property type="project" value="TreeGrafter"/>
</dbReference>